<dbReference type="SMART" id="SM00062">
    <property type="entry name" value="PBPb"/>
    <property type="match status" value="1"/>
</dbReference>
<name>A0A7J5D742_9ACTN</name>
<feature type="signal peptide" evidence="3">
    <location>
        <begin position="1"/>
        <end position="28"/>
    </location>
</feature>
<dbReference type="RefSeq" id="WP_151473146.1">
    <property type="nucleotide sequence ID" value="NZ_WBKG01000036.1"/>
</dbReference>
<comment type="caution">
    <text evidence="5">The sequence shown here is derived from an EMBL/GenBank/DDBJ whole genome shotgun (WGS) entry which is preliminary data.</text>
</comment>
<evidence type="ECO:0000313" key="5">
    <source>
        <dbReference type="EMBL" id="KAB1980770.1"/>
    </source>
</evidence>
<dbReference type="EMBL" id="WBKG01000036">
    <property type="protein sequence ID" value="KAB1980770.1"/>
    <property type="molecule type" value="Genomic_DNA"/>
</dbReference>
<proteinExistence type="predicted"/>
<gene>
    <name evidence="5" type="ORF">F8144_33125</name>
</gene>
<dbReference type="Gene3D" id="3.40.190.10">
    <property type="entry name" value="Periplasmic binding protein-like II"/>
    <property type="match status" value="2"/>
</dbReference>
<feature type="chain" id="PRO_5029499894" evidence="3">
    <location>
        <begin position="29"/>
        <end position="312"/>
    </location>
</feature>
<dbReference type="AlphaFoldDB" id="A0A7J5D742"/>
<evidence type="ECO:0000256" key="1">
    <source>
        <dbReference type="ARBA" id="ARBA00022729"/>
    </source>
</evidence>
<keyword evidence="6" id="KW-1185">Reference proteome</keyword>
<feature type="domain" description="Solute-binding protein family 3/N-terminal" evidence="4">
    <location>
        <begin position="65"/>
        <end position="300"/>
    </location>
</feature>
<dbReference type="Proteomes" id="UP000442990">
    <property type="component" value="Unassembled WGS sequence"/>
</dbReference>
<feature type="region of interest" description="Disordered" evidence="2">
    <location>
        <begin position="35"/>
        <end position="56"/>
    </location>
</feature>
<dbReference type="InterPro" id="IPR001638">
    <property type="entry name" value="Solute-binding_3/MltF_N"/>
</dbReference>
<dbReference type="Pfam" id="PF00497">
    <property type="entry name" value="SBP_bac_3"/>
    <property type="match status" value="1"/>
</dbReference>
<dbReference type="SUPFAM" id="SSF53850">
    <property type="entry name" value="Periplasmic binding protein-like II"/>
    <property type="match status" value="1"/>
</dbReference>
<keyword evidence="1 3" id="KW-0732">Signal</keyword>
<evidence type="ECO:0000256" key="3">
    <source>
        <dbReference type="SAM" id="SignalP"/>
    </source>
</evidence>
<dbReference type="CDD" id="cd01004">
    <property type="entry name" value="PBP2_MidA_like"/>
    <property type="match status" value="1"/>
</dbReference>
<evidence type="ECO:0000259" key="4">
    <source>
        <dbReference type="SMART" id="SM00062"/>
    </source>
</evidence>
<organism evidence="5 6">
    <name type="scientific">Streptomyces triticiradicis</name>
    <dbReference type="NCBI Taxonomy" id="2651189"/>
    <lineage>
        <taxon>Bacteria</taxon>
        <taxon>Bacillati</taxon>
        <taxon>Actinomycetota</taxon>
        <taxon>Actinomycetes</taxon>
        <taxon>Kitasatosporales</taxon>
        <taxon>Streptomycetaceae</taxon>
        <taxon>Streptomyces</taxon>
    </lineage>
</organism>
<reference evidence="5 6" key="1">
    <citation type="submission" date="2019-09" db="EMBL/GenBank/DDBJ databases">
        <title>Isolation and identification of active actinomycetes.</title>
        <authorList>
            <person name="Yu Z."/>
            <person name="Han C."/>
            <person name="Yu B."/>
        </authorList>
    </citation>
    <scope>NUCLEOTIDE SEQUENCE [LARGE SCALE GENOMIC DNA]</scope>
    <source>
        <strain evidence="5 6">NEAU-H2</strain>
    </source>
</reference>
<evidence type="ECO:0000256" key="2">
    <source>
        <dbReference type="SAM" id="MobiDB-lite"/>
    </source>
</evidence>
<sequence length="312" mass="32347">MTARACRGSVATKHLAAFGAMTVVGALALTGCSDDSPKSASPSVSGTGKAPLHDELPGSVKKAGVIKVGSDMLYPPMEFVRNGRPTGVDPDLAAVLGRQLGVEFQFGNNAFDTLLTGLRAKHYDVVMSSMTDTKDRQEGLDPSTGEKIGEGIDFVDYFKAGTSVMVKKGNPEGVKTPADLCGKKVAVQSGSTAYDLLQAQKCDEPIDIEIFDTHDQAQARLKSGAVAADVADYPVVAYAVKTAGGGKDFETVGEQLNAGPYGIAVLASNTGLRDALQAALNASIRDGSYGKVLDKWNVGEGAVTDAVINSGT</sequence>
<dbReference type="PANTHER" id="PTHR35936">
    <property type="entry name" value="MEMBRANE-BOUND LYTIC MUREIN TRANSGLYCOSYLASE F"/>
    <property type="match status" value="1"/>
</dbReference>
<dbReference type="PANTHER" id="PTHR35936:SF17">
    <property type="entry name" value="ARGININE-BINDING EXTRACELLULAR PROTEIN ARTP"/>
    <property type="match status" value="1"/>
</dbReference>
<accession>A0A7J5D742</accession>
<evidence type="ECO:0000313" key="6">
    <source>
        <dbReference type="Proteomes" id="UP000442990"/>
    </source>
</evidence>
<protein>
    <submittedName>
        <fullName evidence="5">ABC transporter substrate-binding protein</fullName>
    </submittedName>
</protein>
<dbReference type="PROSITE" id="PS51257">
    <property type="entry name" value="PROKAR_LIPOPROTEIN"/>
    <property type="match status" value="1"/>
</dbReference>